<feature type="compositionally biased region" description="Polar residues" evidence="2">
    <location>
        <begin position="351"/>
        <end position="373"/>
    </location>
</feature>
<protein>
    <submittedName>
        <fullName evidence="4">GTPase activating protein (GAP) for Rho1p</fullName>
    </submittedName>
</protein>
<reference evidence="4" key="1">
    <citation type="submission" date="2022-10" db="EMBL/GenBank/DDBJ databases">
        <title>Culturing micro-colonial fungi from biological soil crusts in the Mojave desert and describing Neophaeococcomyces mojavensis, and introducing the new genera and species Taxawa tesnikishii.</title>
        <authorList>
            <person name="Kurbessoian T."/>
            <person name="Stajich J.E."/>
        </authorList>
    </citation>
    <scope>NUCLEOTIDE SEQUENCE</scope>
    <source>
        <strain evidence="4">TK_1</strain>
    </source>
</reference>
<evidence type="ECO:0000259" key="3">
    <source>
        <dbReference type="PROSITE" id="PS50238"/>
    </source>
</evidence>
<dbReference type="PROSITE" id="PS50238">
    <property type="entry name" value="RHOGAP"/>
    <property type="match status" value="1"/>
</dbReference>
<feature type="compositionally biased region" description="Basic and acidic residues" evidence="2">
    <location>
        <begin position="735"/>
        <end position="744"/>
    </location>
</feature>
<accession>A0ABQ9NL34</accession>
<feature type="compositionally biased region" description="Low complexity" evidence="2">
    <location>
        <begin position="429"/>
        <end position="449"/>
    </location>
</feature>
<name>A0ABQ9NL34_9PEZI</name>
<dbReference type="CDD" id="cd04396">
    <property type="entry name" value="RhoGAP_fSAC7_BAG7"/>
    <property type="match status" value="1"/>
</dbReference>
<dbReference type="InterPro" id="IPR051025">
    <property type="entry name" value="RhoGAP"/>
</dbReference>
<dbReference type="SUPFAM" id="SSF48350">
    <property type="entry name" value="GTPase activation domain, GAP"/>
    <property type="match status" value="1"/>
</dbReference>
<evidence type="ECO:0000313" key="5">
    <source>
        <dbReference type="Proteomes" id="UP001172684"/>
    </source>
</evidence>
<keyword evidence="1" id="KW-0343">GTPase activation</keyword>
<feature type="compositionally biased region" description="Polar residues" evidence="2">
    <location>
        <begin position="619"/>
        <end position="634"/>
    </location>
</feature>
<evidence type="ECO:0000256" key="2">
    <source>
        <dbReference type="SAM" id="MobiDB-lite"/>
    </source>
</evidence>
<feature type="compositionally biased region" description="Basic and acidic residues" evidence="2">
    <location>
        <begin position="645"/>
        <end position="656"/>
    </location>
</feature>
<dbReference type="InterPro" id="IPR008936">
    <property type="entry name" value="Rho_GTPase_activation_prot"/>
</dbReference>
<dbReference type="Proteomes" id="UP001172684">
    <property type="component" value="Unassembled WGS sequence"/>
</dbReference>
<feature type="region of interest" description="Disordered" evidence="2">
    <location>
        <begin position="278"/>
        <end position="827"/>
    </location>
</feature>
<evidence type="ECO:0000256" key="1">
    <source>
        <dbReference type="ARBA" id="ARBA00022468"/>
    </source>
</evidence>
<organism evidence="4 5">
    <name type="scientific">Coniosporium apollinis</name>
    <dbReference type="NCBI Taxonomy" id="61459"/>
    <lineage>
        <taxon>Eukaryota</taxon>
        <taxon>Fungi</taxon>
        <taxon>Dikarya</taxon>
        <taxon>Ascomycota</taxon>
        <taxon>Pezizomycotina</taxon>
        <taxon>Dothideomycetes</taxon>
        <taxon>Dothideomycetes incertae sedis</taxon>
        <taxon>Coniosporium</taxon>
    </lineage>
</organism>
<sequence>MATTTENASSKRDLTSWWKTFSKRGAGKKEEEKTEIQPLPEIFGVPLQTSIRYANVAISLYDADGRSYIYGYVPIVVAKCGVFLKEKATDVEGIFRLSGSEKRIKELRNAFNSPDRYGKGLDWTGYTVHDAANILRRYFNQLPEPIIPLEFYEKFRDPLRGHQSQAVGQIEGQAPPVGDFDIEGAIRCYQQLITELPPLNRQLLLYILDLLAVFASKSDLNKMPTPNLAAIFQPGILTHPAHDMKPSEYRLSQDVLIFLIENQDHFLIGMQGTAADEKTVQEVQSGPPTPQGKSPTTSRVISGIDRSGSTASSAGAESLRKFGGVRRNVSVSSKQSKKSASVAAPSPATPLFNSPLATPTTGSAVHRSNTVPSKRSPAVISSRFNRDKSSDPHTPPSGVVPQPIFGLTPSIPDPDPTTVRPLPVETNGTAAETAPAASVVASPPSEQAPTHITLPDVASPPSSEDTTPLAPPPGASPSTGMVAATADDITPQQTTHLTPPTPVKEDATSVYHDAMSTPMETPGSSNRPFATLFGKAPPSDANKESRKPNKLKKRIPSSTASAHSSTHSLSGPSTGRDGPPSPLPPGLSYAPTDVLREQPQASTLETTPSKPGALEVKQPSMSPTASTRSRSTVADYSEVEQSDEPTSHADQPEEQKKKRRWRISHSHRSDSDKTVTAAAAVVSPGPSNLGSNAGAQKSMSSMGSSAEPQRRSFVETNPYFTAEPQGPSSAAAQEASEREPERRGPMGWIRGKLAERKEREAERRAKSPPNGKDSKVDLAGSRGSLPTNETLPVRGRSVDVPRASEQAVSDDSTTPTPGATVSGSQGA</sequence>
<evidence type="ECO:0000313" key="4">
    <source>
        <dbReference type="EMBL" id="KAJ9660713.1"/>
    </source>
</evidence>
<dbReference type="EMBL" id="JAPDRL010000063">
    <property type="protein sequence ID" value="KAJ9660713.1"/>
    <property type="molecule type" value="Genomic_DNA"/>
</dbReference>
<comment type="caution">
    <text evidence="4">The sequence shown here is derived from an EMBL/GenBank/DDBJ whole genome shotgun (WGS) entry which is preliminary data.</text>
</comment>
<feature type="compositionally biased region" description="Low complexity" evidence="2">
    <location>
        <begin position="329"/>
        <end position="350"/>
    </location>
</feature>
<feature type="compositionally biased region" description="Low complexity" evidence="2">
    <location>
        <begin position="724"/>
        <end position="734"/>
    </location>
</feature>
<dbReference type="PANTHER" id="PTHR15228:SF25">
    <property type="entry name" value="F-BAR DOMAIN-CONTAINING PROTEIN"/>
    <property type="match status" value="1"/>
</dbReference>
<feature type="domain" description="Rho-GAP" evidence="3">
    <location>
        <begin position="58"/>
        <end position="267"/>
    </location>
</feature>
<feature type="compositionally biased region" description="Basic residues" evidence="2">
    <location>
        <begin position="657"/>
        <end position="666"/>
    </location>
</feature>
<feature type="compositionally biased region" description="Polar residues" evidence="2">
    <location>
        <begin position="685"/>
        <end position="707"/>
    </location>
</feature>
<feature type="compositionally biased region" description="Polar residues" evidence="2">
    <location>
        <begin position="599"/>
        <end position="609"/>
    </location>
</feature>
<dbReference type="SMART" id="SM00324">
    <property type="entry name" value="RhoGAP"/>
    <property type="match status" value="1"/>
</dbReference>
<dbReference type="InterPro" id="IPR000198">
    <property type="entry name" value="RhoGAP_dom"/>
</dbReference>
<gene>
    <name evidence="4" type="primary">SAC7</name>
    <name evidence="4" type="ORF">H2201_006792</name>
</gene>
<proteinExistence type="predicted"/>
<dbReference type="Pfam" id="PF00620">
    <property type="entry name" value="RhoGAP"/>
    <property type="match status" value="1"/>
</dbReference>
<feature type="compositionally biased region" description="Low complexity" evidence="2">
    <location>
        <begin position="307"/>
        <end position="317"/>
    </location>
</feature>
<dbReference type="PANTHER" id="PTHR15228">
    <property type="entry name" value="SPERMATHECAL PHYSIOLOGY VARIANT"/>
    <property type="match status" value="1"/>
</dbReference>
<feature type="compositionally biased region" description="Low complexity" evidence="2">
    <location>
        <begin position="556"/>
        <end position="575"/>
    </location>
</feature>
<dbReference type="Gene3D" id="1.10.555.10">
    <property type="entry name" value="Rho GTPase activation protein"/>
    <property type="match status" value="1"/>
</dbReference>
<feature type="compositionally biased region" description="Polar residues" evidence="2">
    <location>
        <begin position="518"/>
        <end position="528"/>
    </location>
</feature>
<feature type="compositionally biased region" description="Polar residues" evidence="2">
    <location>
        <begin position="806"/>
        <end position="827"/>
    </location>
</feature>
<feature type="compositionally biased region" description="Polar residues" evidence="2">
    <location>
        <begin position="281"/>
        <end position="300"/>
    </location>
</feature>
<feature type="compositionally biased region" description="Basic and acidic residues" evidence="2">
    <location>
        <begin position="752"/>
        <end position="765"/>
    </location>
</feature>
<keyword evidence="5" id="KW-1185">Reference proteome</keyword>